<dbReference type="VEuPathDB" id="FungiDB:ACJ73_07472"/>
<sequence length="111" mass="12603">MADFRRRRRAVDSLERLPATGKCWLDMAAKYGMGNARRLQDLCSNGRFSASTVPTEAFLTVRCIWPVVLSSKKAADYIVTTNSFYTEEHVSKARELIFKDVSWATQAKHSI</sequence>
<dbReference type="STRING" id="1658174.A0A1J9PXX5"/>
<comment type="caution">
    <text evidence="1">The sequence shown here is derived from an EMBL/GenBank/DDBJ whole genome shotgun (WGS) entry which is preliminary data.</text>
</comment>
<name>A0A1J9PXX5_9EURO</name>
<accession>A0A1J9PXX5</accession>
<proteinExistence type="predicted"/>
<dbReference type="EMBL" id="LGTZ01001516">
    <property type="protein sequence ID" value="OJD21190.1"/>
    <property type="molecule type" value="Genomic_DNA"/>
</dbReference>
<dbReference type="OrthoDB" id="4206437at2759"/>
<gene>
    <name evidence="1" type="ORF">ACJ73_07472</name>
</gene>
<protein>
    <submittedName>
        <fullName evidence="1">Uncharacterized protein</fullName>
    </submittedName>
</protein>
<organism evidence="1 2">
    <name type="scientific">Blastomyces percursus</name>
    <dbReference type="NCBI Taxonomy" id="1658174"/>
    <lineage>
        <taxon>Eukaryota</taxon>
        <taxon>Fungi</taxon>
        <taxon>Dikarya</taxon>
        <taxon>Ascomycota</taxon>
        <taxon>Pezizomycotina</taxon>
        <taxon>Eurotiomycetes</taxon>
        <taxon>Eurotiomycetidae</taxon>
        <taxon>Onygenales</taxon>
        <taxon>Ajellomycetaceae</taxon>
        <taxon>Blastomyces</taxon>
    </lineage>
</organism>
<dbReference type="AlphaFoldDB" id="A0A1J9PXX5"/>
<reference evidence="1 2" key="1">
    <citation type="submission" date="2015-08" db="EMBL/GenBank/DDBJ databases">
        <title>Emmonsia species relationships and genome sequence.</title>
        <authorList>
            <person name="Cuomo C.A."/>
            <person name="Schwartz I.S."/>
            <person name="Kenyon C."/>
            <person name="De Hoog G.S."/>
            <person name="Govender N.P."/>
            <person name="Botha A."/>
            <person name="Moreno L."/>
            <person name="De Vries M."/>
            <person name="Munoz J.F."/>
            <person name="Stielow J.B."/>
        </authorList>
    </citation>
    <scope>NUCLEOTIDE SEQUENCE [LARGE SCALE GENOMIC DNA]</scope>
    <source>
        <strain evidence="1 2">EI222</strain>
    </source>
</reference>
<evidence type="ECO:0000313" key="2">
    <source>
        <dbReference type="Proteomes" id="UP000242791"/>
    </source>
</evidence>
<evidence type="ECO:0000313" key="1">
    <source>
        <dbReference type="EMBL" id="OJD21190.1"/>
    </source>
</evidence>
<keyword evidence="2" id="KW-1185">Reference proteome</keyword>
<dbReference type="Proteomes" id="UP000242791">
    <property type="component" value="Unassembled WGS sequence"/>
</dbReference>